<dbReference type="EC" id="2.4.2.8" evidence="16"/>
<gene>
    <name evidence="18" type="ORF">HMPREF1090_03801</name>
</gene>
<evidence type="ECO:0000256" key="16">
    <source>
        <dbReference type="RuleBase" id="RU364099"/>
    </source>
</evidence>
<keyword evidence="9 16" id="KW-0808">Transferase</keyword>
<comment type="function">
    <text evidence="2">Purine salvage pathway enzyme that catalyzes the transfer of the ribosyl-5-phosphate group from 5-phospho-alpha-D-ribose 1-diphosphate (PRPP) to the N9 position of the 6-oxopurines hypoxanthine and guanine to form the corresponding ribonucleotides IMP (inosine 5'-monophosphate) and GMP (guanosine 5'-monophosphate), with the release of PPi.</text>
</comment>
<reference evidence="18 19" key="1">
    <citation type="submission" date="2013-01" db="EMBL/GenBank/DDBJ databases">
        <title>The Genome Sequence of Clostridium clostridioforme 90A8.</title>
        <authorList>
            <consortium name="The Broad Institute Genome Sequencing Platform"/>
            <person name="Earl A."/>
            <person name="Ward D."/>
            <person name="Feldgarden M."/>
            <person name="Gevers D."/>
            <person name="Courvalin P."/>
            <person name="Lambert T."/>
            <person name="Walker B."/>
            <person name="Young S.K."/>
            <person name="Zeng Q."/>
            <person name="Gargeya S."/>
            <person name="Fitzgerald M."/>
            <person name="Haas B."/>
            <person name="Abouelleil A."/>
            <person name="Alvarado L."/>
            <person name="Arachchi H.M."/>
            <person name="Berlin A.M."/>
            <person name="Chapman S.B."/>
            <person name="Dewar J."/>
            <person name="Goldberg J."/>
            <person name="Griggs A."/>
            <person name="Gujja S."/>
            <person name="Hansen M."/>
            <person name="Howarth C."/>
            <person name="Imamovic A."/>
            <person name="Larimer J."/>
            <person name="McCowan C."/>
            <person name="Murphy C."/>
            <person name="Neiman D."/>
            <person name="Pearson M."/>
            <person name="Priest M."/>
            <person name="Roberts A."/>
            <person name="Saif S."/>
            <person name="Shea T."/>
            <person name="Sisk P."/>
            <person name="Sykes S."/>
            <person name="Wortman J."/>
            <person name="Nusbaum C."/>
            <person name="Birren B."/>
        </authorList>
    </citation>
    <scope>NUCLEOTIDE SEQUENCE [LARGE SCALE GENOMIC DNA]</scope>
    <source>
        <strain evidence="18 19">90A8</strain>
    </source>
</reference>
<evidence type="ECO:0000256" key="5">
    <source>
        <dbReference type="ARBA" id="ARBA00004676"/>
    </source>
</evidence>
<dbReference type="InterPro" id="IPR000836">
    <property type="entry name" value="PRTase_dom"/>
</dbReference>
<dbReference type="GO" id="GO:0000287">
    <property type="term" value="F:magnesium ion binding"/>
    <property type="evidence" value="ECO:0007669"/>
    <property type="project" value="TreeGrafter"/>
</dbReference>
<evidence type="ECO:0000256" key="15">
    <source>
        <dbReference type="ARBA" id="ARBA00049402"/>
    </source>
</evidence>
<dbReference type="FunFam" id="3.40.50.2020:FF:000006">
    <property type="entry name" value="Hypoxanthine phosphoribosyltransferase"/>
    <property type="match status" value="1"/>
</dbReference>
<keyword evidence="10 16" id="KW-0479">Metal-binding</keyword>
<comment type="catalytic activity">
    <reaction evidence="14">
        <text>GMP + diphosphate = guanine + 5-phospho-alpha-D-ribose 1-diphosphate</text>
        <dbReference type="Rhea" id="RHEA:25424"/>
        <dbReference type="ChEBI" id="CHEBI:16235"/>
        <dbReference type="ChEBI" id="CHEBI:33019"/>
        <dbReference type="ChEBI" id="CHEBI:58017"/>
        <dbReference type="ChEBI" id="CHEBI:58115"/>
        <dbReference type="EC" id="2.4.2.8"/>
    </reaction>
    <physiologicalReaction direction="right-to-left" evidence="14">
        <dbReference type="Rhea" id="RHEA:25426"/>
    </physiologicalReaction>
</comment>
<comment type="cofactor">
    <cofactor evidence="1 16">
        <name>Mg(2+)</name>
        <dbReference type="ChEBI" id="CHEBI:18420"/>
    </cofactor>
</comment>
<dbReference type="GO" id="GO:0032264">
    <property type="term" value="P:IMP salvage"/>
    <property type="evidence" value="ECO:0007669"/>
    <property type="project" value="UniProtKB-UniPathway"/>
</dbReference>
<dbReference type="GO" id="GO:0032263">
    <property type="term" value="P:GMP salvage"/>
    <property type="evidence" value="ECO:0007669"/>
    <property type="project" value="TreeGrafter"/>
</dbReference>
<dbReference type="Pfam" id="PF00156">
    <property type="entry name" value="Pribosyltran"/>
    <property type="match status" value="1"/>
</dbReference>
<dbReference type="InterPro" id="IPR050408">
    <property type="entry name" value="HGPRT"/>
</dbReference>
<dbReference type="Gene3D" id="3.40.50.2020">
    <property type="match status" value="1"/>
</dbReference>
<dbReference type="NCBIfam" id="TIGR01203">
    <property type="entry name" value="HGPRTase"/>
    <property type="match status" value="1"/>
</dbReference>
<evidence type="ECO:0000256" key="3">
    <source>
        <dbReference type="ARBA" id="ARBA00004496"/>
    </source>
</evidence>
<dbReference type="HOGENOM" id="CLU_073615_0_0_9"/>
<dbReference type="UniPathway" id="UPA00591">
    <property type="reaction ID" value="UER00648"/>
</dbReference>
<dbReference type="Proteomes" id="UP000013085">
    <property type="component" value="Unassembled WGS sequence"/>
</dbReference>
<keyword evidence="12 16" id="KW-0547">Nucleotide-binding</keyword>
<comment type="pathway">
    <text evidence="5">Purine metabolism; GMP biosynthesis via salvage pathway; GMP from guanine: step 1/1.</text>
</comment>
<dbReference type="RefSeq" id="WP_002566394.1">
    <property type="nucleotide sequence ID" value="NZ_KB850980.1"/>
</dbReference>
<protein>
    <recommendedName>
        <fullName evidence="16">Hypoxanthine phosphoribosyltransferase</fullName>
        <ecNumber evidence="16">2.4.2.8</ecNumber>
    </recommendedName>
</protein>
<evidence type="ECO:0000256" key="14">
    <source>
        <dbReference type="ARBA" id="ARBA00048811"/>
    </source>
</evidence>
<feature type="domain" description="Phosphoribosyltransferase" evidence="17">
    <location>
        <begin position="13"/>
        <end position="159"/>
    </location>
</feature>
<comment type="catalytic activity">
    <reaction evidence="15">
        <text>IMP + diphosphate = hypoxanthine + 5-phospho-alpha-D-ribose 1-diphosphate</text>
        <dbReference type="Rhea" id="RHEA:17973"/>
        <dbReference type="ChEBI" id="CHEBI:17368"/>
        <dbReference type="ChEBI" id="CHEBI:33019"/>
        <dbReference type="ChEBI" id="CHEBI:58017"/>
        <dbReference type="ChEBI" id="CHEBI:58053"/>
        <dbReference type="EC" id="2.4.2.8"/>
    </reaction>
    <physiologicalReaction direction="right-to-left" evidence="15">
        <dbReference type="Rhea" id="RHEA:17975"/>
    </physiologicalReaction>
</comment>
<evidence type="ECO:0000259" key="17">
    <source>
        <dbReference type="Pfam" id="PF00156"/>
    </source>
</evidence>
<dbReference type="InterPro" id="IPR005904">
    <property type="entry name" value="Hxn_phspho_trans"/>
</dbReference>
<dbReference type="AlphaFoldDB" id="A0A0E2H7F0"/>
<evidence type="ECO:0000313" key="19">
    <source>
        <dbReference type="Proteomes" id="UP000013085"/>
    </source>
</evidence>
<dbReference type="PANTHER" id="PTHR43340:SF1">
    <property type="entry name" value="HYPOXANTHINE PHOSPHORIBOSYLTRANSFERASE"/>
    <property type="match status" value="1"/>
</dbReference>
<dbReference type="PANTHER" id="PTHR43340">
    <property type="entry name" value="HYPOXANTHINE-GUANINE PHOSPHORIBOSYLTRANSFERASE"/>
    <property type="match status" value="1"/>
</dbReference>
<evidence type="ECO:0000256" key="1">
    <source>
        <dbReference type="ARBA" id="ARBA00001946"/>
    </source>
</evidence>
<accession>A0A0E2H7F0</accession>
<evidence type="ECO:0000256" key="9">
    <source>
        <dbReference type="ARBA" id="ARBA00022679"/>
    </source>
</evidence>
<evidence type="ECO:0000256" key="11">
    <source>
        <dbReference type="ARBA" id="ARBA00022726"/>
    </source>
</evidence>
<evidence type="ECO:0000256" key="2">
    <source>
        <dbReference type="ARBA" id="ARBA00002049"/>
    </source>
</evidence>
<keyword evidence="11 16" id="KW-0660">Purine salvage</keyword>
<keyword evidence="7 16" id="KW-0963">Cytoplasm</keyword>
<dbReference type="GO" id="GO:0005829">
    <property type="term" value="C:cytosol"/>
    <property type="evidence" value="ECO:0007669"/>
    <property type="project" value="TreeGrafter"/>
</dbReference>
<dbReference type="GO" id="GO:0006178">
    <property type="term" value="P:guanine salvage"/>
    <property type="evidence" value="ECO:0007669"/>
    <property type="project" value="TreeGrafter"/>
</dbReference>
<dbReference type="GO" id="GO:0004422">
    <property type="term" value="F:hypoxanthine phosphoribosyltransferase activity"/>
    <property type="evidence" value="ECO:0007669"/>
    <property type="project" value="InterPro"/>
</dbReference>
<dbReference type="GO" id="GO:0006166">
    <property type="term" value="P:purine ribonucleoside salvage"/>
    <property type="evidence" value="ECO:0007669"/>
    <property type="project" value="UniProtKB-KW"/>
</dbReference>
<evidence type="ECO:0000256" key="4">
    <source>
        <dbReference type="ARBA" id="ARBA00004669"/>
    </source>
</evidence>
<dbReference type="PATRIC" id="fig|999408.3.peg.4068"/>
<comment type="similarity">
    <text evidence="6 16">Belongs to the purine/pyrimidine phosphoribosyltransferase family.</text>
</comment>
<sequence>MADRIRVLLTEEEVDKRINEVAAKISEDYAGKQVHMICILKGGVFFTCELAKRMTVPVSLDFMSVSSYGGGTVSSGVVRIVKDLDESLEGKDVLIVEDIIDSGRTLAYLIEVLKQRGPKSIHLCTLLDKPERRVKKQVKVDYTCFTIPDEFVVGYGLDYDQKYRNLPYIGVVELDAE</sequence>
<organism evidence="18 19">
    <name type="scientific">[Clostridium] clostridioforme 90A8</name>
    <dbReference type="NCBI Taxonomy" id="999408"/>
    <lineage>
        <taxon>Bacteria</taxon>
        <taxon>Bacillati</taxon>
        <taxon>Bacillota</taxon>
        <taxon>Clostridia</taxon>
        <taxon>Lachnospirales</taxon>
        <taxon>Lachnospiraceae</taxon>
        <taxon>Enterocloster</taxon>
    </lineage>
</organism>
<dbReference type="GO" id="GO:0000166">
    <property type="term" value="F:nucleotide binding"/>
    <property type="evidence" value="ECO:0007669"/>
    <property type="project" value="UniProtKB-KW"/>
</dbReference>
<evidence type="ECO:0000256" key="7">
    <source>
        <dbReference type="ARBA" id="ARBA00022490"/>
    </source>
</evidence>
<dbReference type="CDD" id="cd06223">
    <property type="entry name" value="PRTases_typeI"/>
    <property type="match status" value="1"/>
</dbReference>
<name>A0A0E2H7F0_9FIRM</name>
<keyword evidence="8 16" id="KW-0328">Glycosyltransferase</keyword>
<evidence type="ECO:0000256" key="8">
    <source>
        <dbReference type="ARBA" id="ARBA00022676"/>
    </source>
</evidence>
<dbReference type="SUPFAM" id="SSF53271">
    <property type="entry name" value="PRTase-like"/>
    <property type="match status" value="1"/>
</dbReference>
<dbReference type="GO" id="GO:0052657">
    <property type="term" value="F:guanine phosphoribosyltransferase activity"/>
    <property type="evidence" value="ECO:0007669"/>
    <property type="project" value="RHEA"/>
</dbReference>
<dbReference type="EMBL" id="AGYR01000040">
    <property type="protein sequence ID" value="ENZ12170.1"/>
    <property type="molecule type" value="Genomic_DNA"/>
</dbReference>
<dbReference type="GO" id="GO:0046100">
    <property type="term" value="P:hypoxanthine metabolic process"/>
    <property type="evidence" value="ECO:0007669"/>
    <property type="project" value="TreeGrafter"/>
</dbReference>
<dbReference type="GeneID" id="23115451"/>
<proteinExistence type="inferred from homology"/>
<dbReference type="InterPro" id="IPR029057">
    <property type="entry name" value="PRTase-like"/>
</dbReference>
<comment type="caution">
    <text evidence="18">The sequence shown here is derived from an EMBL/GenBank/DDBJ whole genome shotgun (WGS) entry which is preliminary data.</text>
</comment>
<evidence type="ECO:0000256" key="10">
    <source>
        <dbReference type="ARBA" id="ARBA00022723"/>
    </source>
</evidence>
<comment type="pathway">
    <text evidence="4 16">Purine metabolism; IMP biosynthesis via salvage pathway; IMP from hypoxanthine: step 1/1.</text>
</comment>
<evidence type="ECO:0000256" key="13">
    <source>
        <dbReference type="ARBA" id="ARBA00022842"/>
    </source>
</evidence>
<evidence type="ECO:0000313" key="18">
    <source>
        <dbReference type="EMBL" id="ENZ12170.1"/>
    </source>
</evidence>
<keyword evidence="13 16" id="KW-0460">Magnesium</keyword>
<evidence type="ECO:0000256" key="12">
    <source>
        <dbReference type="ARBA" id="ARBA00022741"/>
    </source>
</evidence>
<comment type="subcellular location">
    <subcellularLocation>
        <location evidence="3 16">Cytoplasm</location>
    </subcellularLocation>
</comment>
<evidence type="ECO:0000256" key="6">
    <source>
        <dbReference type="ARBA" id="ARBA00008391"/>
    </source>
</evidence>